<comment type="subunit">
    <text evidence="2 5">Homopentamer.</text>
</comment>
<dbReference type="GO" id="GO:0009421">
    <property type="term" value="C:bacterial-type flagellum filament cap"/>
    <property type="evidence" value="ECO:0007669"/>
    <property type="project" value="InterPro"/>
</dbReference>
<comment type="similarity">
    <text evidence="1 5">Belongs to the FliD family.</text>
</comment>
<dbReference type="EMBL" id="CBTJ020000055">
    <property type="protein sequence ID" value="CDI03301.1"/>
    <property type="molecule type" value="Genomic_DNA"/>
</dbReference>
<keyword evidence="4 5" id="KW-0975">Bacterial flagellum</keyword>
<feature type="domain" description="Flagellar hook-associated protein 2 C-terminal" evidence="7">
    <location>
        <begin position="242"/>
        <end position="396"/>
    </location>
</feature>
<comment type="caution">
    <text evidence="8">The sequence shown here is derived from an EMBL/GenBank/DDBJ whole genome shotgun (WGS) entry which is preliminary data.</text>
</comment>
<evidence type="ECO:0000256" key="2">
    <source>
        <dbReference type="ARBA" id="ARBA00011255"/>
    </source>
</evidence>
<dbReference type="RefSeq" id="WP_048673927.1">
    <property type="nucleotide sequence ID" value="NZ_CBTJ020000055.1"/>
</dbReference>
<dbReference type="InterPro" id="IPR003481">
    <property type="entry name" value="FliD_N"/>
</dbReference>
<dbReference type="GO" id="GO:0007155">
    <property type="term" value="P:cell adhesion"/>
    <property type="evidence" value="ECO:0007669"/>
    <property type="project" value="InterPro"/>
</dbReference>
<evidence type="ECO:0000259" key="6">
    <source>
        <dbReference type="Pfam" id="PF02465"/>
    </source>
</evidence>
<dbReference type="STRING" id="1400863.BN873_470043"/>
<dbReference type="GO" id="GO:0009424">
    <property type="term" value="C:bacterial-type flagellum hook"/>
    <property type="evidence" value="ECO:0007669"/>
    <property type="project" value="UniProtKB-UniRule"/>
</dbReference>
<keyword evidence="9" id="KW-1185">Reference proteome</keyword>
<name>W6M5W6_9GAMM</name>
<feature type="domain" description="Flagellar hook-associated protein 2 N-terminal" evidence="6">
    <location>
        <begin position="11"/>
        <end position="108"/>
    </location>
</feature>
<proteinExistence type="inferred from homology"/>
<evidence type="ECO:0000313" key="8">
    <source>
        <dbReference type="EMBL" id="CDI03301.1"/>
    </source>
</evidence>
<keyword evidence="3" id="KW-0175">Coiled coil</keyword>
<keyword evidence="8" id="KW-0282">Flagellum</keyword>
<evidence type="ECO:0000256" key="5">
    <source>
        <dbReference type="RuleBase" id="RU362066"/>
    </source>
</evidence>
<gene>
    <name evidence="8" type="ORF">BN873_470043</name>
</gene>
<keyword evidence="5" id="KW-0964">Secreted</keyword>
<evidence type="ECO:0000313" key="9">
    <source>
        <dbReference type="Proteomes" id="UP000035760"/>
    </source>
</evidence>
<dbReference type="InterPro" id="IPR040026">
    <property type="entry name" value="FliD"/>
</dbReference>
<dbReference type="Pfam" id="PF07195">
    <property type="entry name" value="FliD_C"/>
    <property type="match status" value="2"/>
</dbReference>
<dbReference type="InterPro" id="IPR010809">
    <property type="entry name" value="FliD_C"/>
</dbReference>
<dbReference type="GO" id="GO:0005576">
    <property type="term" value="C:extracellular region"/>
    <property type="evidence" value="ECO:0007669"/>
    <property type="project" value="UniProtKB-SubCell"/>
</dbReference>
<reference evidence="8" key="2">
    <citation type="submission" date="2014-03" db="EMBL/GenBank/DDBJ databases">
        <title>Candidatus Competibacter-lineage genomes retrieved from metagenomes reveal functional metabolic diversity.</title>
        <authorList>
            <person name="McIlroy S.J."/>
            <person name="Albertsen M."/>
            <person name="Andresen E.K."/>
            <person name="Saunders A.M."/>
            <person name="Kristiansen R."/>
            <person name="Stokholm-Bjerregaard M."/>
            <person name="Nielsen K.L."/>
            <person name="Nielsen P.H."/>
        </authorList>
    </citation>
    <scope>NUCLEOTIDE SEQUENCE</scope>
    <source>
        <strain evidence="8">Run_A_D11</strain>
    </source>
</reference>
<keyword evidence="8" id="KW-0969">Cilium</keyword>
<evidence type="ECO:0000256" key="4">
    <source>
        <dbReference type="ARBA" id="ARBA00023143"/>
    </source>
</evidence>
<comment type="function">
    <text evidence="5">Required for morphogenesis and for the elongation of the flagellar filament by facilitating polymerization of the flagellin monomers at the tip of growing filament. Forms a capping structure, which prevents flagellin subunits (transported through the central channel of the flagellum) from leaking out without polymerization at the distal end.</text>
</comment>
<sequence>MAGITASGLGSGIDIKSLASQLVAAERGPATSRLDSRESKLKAQISAFGSFKSVLANLQSALTSLKKTDTFQSLKATVADDKLLTATASNGAQVGEYAIKVEQLAQAQRLATAADHTFAGTNATVGAGTLTFQFGTVDSTAGTFIANAGKTVKTVTIDPTNNTLAGVRDAINKADIGVTASVVNDGNGYRLVIGAKESGAANSLKITVSDDDGTHDDQAGLSLLAYDPIGATGKNLTETVAARNARINLDGLTVTSASNTIQDAVPGVALNLKSQGETATRLTVAEDASVTTKALETFVNSYNDLMKTTKSLTAYNKDTKTAGTLAGDQNVRATLNRIRDVFTSSVTGTTGAYRSLADAGISLQSDGTLKLDSSKLKTALSADPQAVASLFTRTGATTDPLISYNSATSTSKPGQYDLAVSQLPAQGSYVGSVVPTTGSLVISGTDNTFALKVNGTQSSTITLAAGTYTSAQLAAELQSRINGDPALQTAGALISASAGTSGFTLTSALYGASSSVEFTAVDANIQGVLGFAVGAGTSGRDVQGTLDGAAATGSGRKLTGASGDATGVSVDVLGGATGARGKVSLSDGMAQRLDSLLSDVLGGDGPLQTRTDSLSKQIDQIGDERDRLDLRMSALEARYKTQFAAMDKLVSRLTSTGSYLTQQLASLSAR</sequence>
<protein>
    <recommendedName>
        <fullName evidence="5">Flagellar hook-associated protein 2</fullName>
        <shortName evidence="5">HAP2</shortName>
    </recommendedName>
    <alternativeName>
        <fullName evidence="5">Flagellar cap protein</fullName>
    </alternativeName>
</protein>
<reference evidence="8" key="1">
    <citation type="submission" date="2013-07" db="EMBL/GenBank/DDBJ databases">
        <authorList>
            <person name="McIlroy S."/>
        </authorList>
    </citation>
    <scope>NUCLEOTIDE SEQUENCE [LARGE SCALE GENOMIC DNA]</scope>
    <source>
        <strain evidence="8">Run_A_D11</strain>
    </source>
</reference>
<accession>W6M5W6</accession>
<dbReference type="Pfam" id="PF02465">
    <property type="entry name" value="FliD_N"/>
    <property type="match status" value="1"/>
</dbReference>
<dbReference type="PANTHER" id="PTHR30288:SF0">
    <property type="entry name" value="FLAGELLAR HOOK-ASSOCIATED PROTEIN 2"/>
    <property type="match status" value="1"/>
</dbReference>
<dbReference type="Proteomes" id="UP000035760">
    <property type="component" value="Unassembled WGS sequence"/>
</dbReference>
<dbReference type="AlphaFoldDB" id="W6M5W6"/>
<dbReference type="OrthoDB" id="9810816at2"/>
<dbReference type="PANTHER" id="PTHR30288">
    <property type="entry name" value="FLAGELLAR CAP/ASSEMBLY PROTEIN FLID"/>
    <property type="match status" value="1"/>
</dbReference>
<organism evidence="8 9">
    <name type="scientific">Candidatus Competibacter denitrificans Run_A_D11</name>
    <dbReference type="NCBI Taxonomy" id="1400863"/>
    <lineage>
        <taxon>Bacteria</taxon>
        <taxon>Pseudomonadati</taxon>
        <taxon>Pseudomonadota</taxon>
        <taxon>Gammaproteobacteria</taxon>
        <taxon>Candidatus Competibacteraceae</taxon>
        <taxon>Candidatus Competibacter</taxon>
    </lineage>
</organism>
<comment type="subcellular location">
    <subcellularLocation>
        <location evidence="5">Secreted</location>
    </subcellularLocation>
    <subcellularLocation>
        <location evidence="5">Bacterial flagellum</location>
    </subcellularLocation>
</comment>
<dbReference type="GO" id="GO:0071973">
    <property type="term" value="P:bacterial-type flagellum-dependent cell motility"/>
    <property type="evidence" value="ECO:0007669"/>
    <property type="project" value="TreeGrafter"/>
</dbReference>
<evidence type="ECO:0000256" key="1">
    <source>
        <dbReference type="ARBA" id="ARBA00009764"/>
    </source>
</evidence>
<evidence type="ECO:0000256" key="3">
    <source>
        <dbReference type="ARBA" id="ARBA00023054"/>
    </source>
</evidence>
<evidence type="ECO:0000259" key="7">
    <source>
        <dbReference type="Pfam" id="PF07195"/>
    </source>
</evidence>
<feature type="domain" description="Flagellar hook-associated protein 2 C-terminal" evidence="7">
    <location>
        <begin position="582"/>
        <end position="654"/>
    </location>
</feature>
<keyword evidence="8" id="KW-0966">Cell projection</keyword>